<dbReference type="InterPro" id="IPR027417">
    <property type="entry name" value="P-loop_NTPase"/>
</dbReference>
<dbReference type="GO" id="GO:0005524">
    <property type="term" value="F:ATP binding"/>
    <property type="evidence" value="ECO:0007669"/>
    <property type="project" value="UniProtKB-KW"/>
</dbReference>
<evidence type="ECO:0000256" key="3">
    <source>
        <dbReference type="ARBA" id="ARBA00022741"/>
    </source>
</evidence>
<protein>
    <submittedName>
        <fullName evidence="6">ABC transporter ATP-binding protein</fullName>
    </submittedName>
</protein>
<dbReference type="SUPFAM" id="SSF52540">
    <property type="entry name" value="P-loop containing nucleoside triphosphate hydrolases"/>
    <property type="match status" value="1"/>
</dbReference>
<dbReference type="Pfam" id="PF00005">
    <property type="entry name" value="ABC_tran"/>
    <property type="match status" value="1"/>
</dbReference>
<dbReference type="Gene3D" id="3.40.50.300">
    <property type="entry name" value="P-loop containing nucleotide triphosphate hydrolases"/>
    <property type="match status" value="1"/>
</dbReference>
<comment type="similarity">
    <text evidence="1">Belongs to the ABC transporter superfamily.</text>
</comment>
<comment type="caution">
    <text evidence="6">The sequence shown here is derived from an EMBL/GenBank/DDBJ whole genome shotgun (WGS) entry which is preliminary data.</text>
</comment>
<dbReference type="CDD" id="cd03264">
    <property type="entry name" value="ABC_drug_resistance_like"/>
    <property type="match status" value="1"/>
</dbReference>
<evidence type="ECO:0000313" key="7">
    <source>
        <dbReference type="Proteomes" id="UP000823927"/>
    </source>
</evidence>
<sequence length="305" mass="34398">MKLELKNLSKSYGQKQAVDRINISFVPGVYGLLGANGAGKTTLMRMICGILNPTSGKILLNGKTMQALGEEYYTHLGYMPQDLGFYPDFTAREFLLYMAAVKGLEPRQAKKRAKKLLHMVNLDREGDKKIRSFSGGMKQRLGIAQAELNDPDILILDEPTAGLDPKERVRFRNIISDVAKEKIVILSTHIVSDVSYIAHRILLMKEGRFLVNAPADTVTQVLDQKVWELLTDEQSAEIYSRKFLVSNLHHEGHRVRLRIVHDTAPACGAWAVELNLEDLFLYYFGQEAAEESRTEYDRAALKGEE</sequence>
<keyword evidence="3" id="KW-0547">Nucleotide-binding</keyword>
<dbReference type="AlphaFoldDB" id="A0A9D1F3X2"/>
<evidence type="ECO:0000256" key="2">
    <source>
        <dbReference type="ARBA" id="ARBA00022448"/>
    </source>
</evidence>
<dbReference type="Proteomes" id="UP000823927">
    <property type="component" value="Unassembled WGS sequence"/>
</dbReference>
<gene>
    <name evidence="6" type="ORF">IAB46_06510</name>
</gene>
<dbReference type="InterPro" id="IPR003593">
    <property type="entry name" value="AAA+_ATPase"/>
</dbReference>
<dbReference type="InterPro" id="IPR003439">
    <property type="entry name" value="ABC_transporter-like_ATP-bd"/>
</dbReference>
<accession>A0A9D1F3X2</accession>
<feature type="domain" description="ABC transporter" evidence="5">
    <location>
        <begin position="3"/>
        <end position="231"/>
    </location>
</feature>
<keyword evidence="2" id="KW-0813">Transport</keyword>
<dbReference type="EMBL" id="DVIT01000025">
    <property type="protein sequence ID" value="HIS47198.1"/>
    <property type="molecule type" value="Genomic_DNA"/>
</dbReference>
<reference evidence="6" key="2">
    <citation type="journal article" date="2021" name="PeerJ">
        <title>Extensive microbial diversity within the chicken gut microbiome revealed by metagenomics and culture.</title>
        <authorList>
            <person name="Gilroy R."/>
            <person name="Ravi A."/>
            <person name="Getino M."/>
            <person name="Pursley I."/>
            <person name="Horton D.L."/>
            <person name="Alikhan N.F."/>
            <person name="Baker D."/>
            <person name="Gharbi K."/>
            <person name="Hall N."/>
            <person name="Watson M."/>
            <person name="Adriaenssens E.M."/>
            <person name="Foster-Nyarko E."/>
            <person name="Jarju S."/>
            <person name="Secka A."/>
            <person name="Antonio M."/>
            <person name="Oren A."/>
            <person name="Chaudhuri R.R."/>
            <person name="La Ragione R."/>
            <person name="Hildebrand F."/>
            <person name="Pallen M.J."/>
        </authorList>
    </citation>
    <scope>NUCLEOTIDE SEQUENCE</scope>
    <source>
        <strain evidence="6">CHK178-757</strain>
    </source>
</reference>
<dbReference type="SMART" id="SM00382">
    <property type="entry name" value="AAA"/>
    <property type="match status" value="1"/>
</dbReference>
<evidence type="ECO:0000256" key="4">
    <source>
        <dbReference type="ARBA" id="ARBA00022840"/>
    </source>
</evidence>
<keyword evidence="4 6" id="KW-0067">ATP-binding</keyword>
<evidence type="ECO:0000259" key="5">
    <source>
        <dbReference type="PROSITE" id="PS50893"/>
    </source>
</evidence>
<evidence type="ECO:0000313" key="6">
    <source>
        <dbReference type="EMBL" id="HIS47198.1"/>
    </source>
</evidence>
<reference evidence="6" key="1">
    <citation type="submission" date="2020-10" db="EMBL/GenBank/DDBJ databases">
        <authorList>
            <person name="Gilroy R."/>
        </authorList>
    </citation>
    <scope>NUCLEOTIDE SEQUENCE</scope>
    <source>
        <strain evidence="6">CHK178-757</strain>
    </source>
</reference>
<organism evidence="6 7">
    <name type="scientific">Candidatus Scybalocola faecigallinarum</name>
    <dbReference type="NCBI Taxonomy" id="2840941"/>
    <lineage>
        <taxon>Bacteria</taxon>
        <taxon>Bacillati</taxon>
        <taxon>Bacillota</taxon>
        <taxon>Clostridia</taxon>
        <taxon>Lachnospirales</taxon>
        <taxon>Lachnospiraceae</taxon>
        <taxon>Lachnospiraceae incertae sedis</taxon>
        <taxon>Candidatus Scybalocola (ex Gilroy et al. 2021)</taxon>
    </lineage>
</organism>
<name>A0A9D1F3X2_9FIRM</name>
<proteinExistence type="inferred from homology"/>
<evidence type="ECO:0000256" key="1">
    <source>
        <dbReference type="ARBA" id="ARBA00005417"/>
    </source>
</evidence>
<dbReference type="PANTHER" id="PTHR43335">
    <property type="entry name" value="ABC TRANSPORTER, ATP-BINDING PROTEIN"/>
    <property type="match status" value="1"/>
</dbReference>
<dbReference type="PANTHER" id="PTHR43335:SF2">
    <property type="entry name" value="ABC TRANSPORTER, ATP-BINDING PROTEIN"/>
    <property type="match status" value="1"/>
</dbReference>
<dbReference type="PROSITE" id="PS50893">
    <property type="entry name" value="ABC_TRANSPORTER_2"/>
    <property type="match status" value="1"/>
</dbReference>
<dbReference type="GO" id="GO:0016887">
    <property type="term" value="F:ATP hydrolysis activity"/>
    <property type="evidence" value="ECO:0007669"/>
    <property type="project" value="InterPro"/>
</dbReference>